<dbReference type="InParanoid" id="K0INF7"/>
<protein>
    <submittedName>
        <fullName evidence="1">Uncharacterized protein</fullName>
    </submittedName>
</protein>
<dbReference type="HOGENOM" id="CLU_2313876_0_0_2"/>
<dbReference type="Proteomes" id="UP000008037">
    <property type="component" value="Chromosome"/>
</dbReference>
<reference evidence="1 2" key="1">
    <citation type="journal article" date="2012" name="Environ. Microbiol.">
        <title>The genome of the ammonia-oxidizing Candidatus Nitrososphaera gargensis: insights into metabolic versatility and environmental adaptations.</title>
        <authorList>
            <person name="Spang A."/>
            <person name="Poehlein A."/>
            <person name="Offre P."/>
            <person name="Zumbragel S."/>
            <person name="Haider S."/>
            <person name="Rychlik N."/>
            <person name="Nowka B."/>
            <person name="Schmeisser C."/>
            <person name="Lebedeva E.V."/>
            <person name="Rattei T."/>
            <person name="Bohm C."/>
            <person name="Schmid M."/>
            <person name="Galushko A."/>
            <person name="Hatzenpichler R."/>
            <person name="Weinmaier T."/>
            <person name="Daniel R."/>
            <person name="Schleper C."/>
            <person name="Spieck E."/>
            <person name="Streit W."/>
            <person name="Wagner M."/>
        </authorList>
    </citation>
    <scope>NUCLEOTIDE SEQUENCE [LARGE SCALE GENOMIC DNA]</scope>
    <source>
        <strain evidence="2">Ga9.2</strain>
    </source>
</reference>
<proteinExistence type="predicted"/>
<keyword evidence="2" id="KW-1185">Reference proteome</keyword>
<dbReference type="AlphaFoldDB" id="K0INF7"/>
<dbReference type="STRING" id="1237085.Ngar_c23690"/>
<dbReference type="GeneID" id="13794386"/>
<dbReference type="KEGG" id="nga:Ngar_c23690"/>
<dbReference type="EMBL" id="CP002408">
    <property type="protein sequence ID" value="AFU59294.1"/>
    <property type="molecule type" value="Genomic_DNA"/>
</dbReference>
<sequence>MLDAIVDGIEDVMGKDSGRLIMQTMKTVYKINEEAILSNPSLFQEKMQKMLGSTSKMVLDSASKKIKEIVLLAGIIAVIHPCIFFNNAIPETGIISPVL</sequence>
<name>K0INF7_NITGG</name>
<evidence type="ECO:0000313" key="2">
    <source>
        <dbReference type="Proteomes" id="UP000008037"/>
    </source>
</evidence>
<evidence type="ECO:0000313" key="1">
    <source>
        <dbReference type="EMBL" id="AFU59294.1"/>
    </source>
</evidence>
<dbReference type="BioCyc" id="CNIT1237085:G1324-2367-MONOMER"/>
<organism evidence="1 2">
    <name type="scientific">Nitrososphaera gargensis (strain Ga9.2)</name>
    <dbReference type="NCBI Taxonomy" id="1237085"/>
    <lineage>
        <taxon>Archaea</taxon>
        <taxon>Nitrososphaerota</taxon>
        <taxon>Nitrososphaeria</taxon>
        <taxon>Nitrososphaerales</taxon>
        <taxon>Nitrososphaeraceae</taxon>
        <taxon>Nitrososphaera</taxon>
    </lineage>
</organism>
<gene>
    <name evidence="1" type="ordered locus">Ngar_c23690</name>
</gene>
<dbReference type="RefSeq" id="WP_015019829.1">
    <property type="nucleotide sequence ID" value="NC_018719.1"/>
</dbReference>
<accession>K0INF7</accession>